<dbReference type="AlphaFoldDB" id="A0A6N7RKI7"/>
<dbReference type="Proteomes" id="UP000438093">
    <property type="component" value="Unassembled WGS sequence"/>
</dbReference>
<evidence type="ECO:0000313" key="2">
    <source>
        <dbReference type="Proteomes" id="UP000438093"/>
    </source>
</evidence>
<evidence type="ECO:0000313" key="1">
    <source>
        <dbReference type="EMBL" id="MRX81769.1"/>
    </source>
</evidence>
<sequence length="150" mass="15984">MIAEQLISIIFIGLLCIAVTAGLQAAMNSYGRITTQTQADSMLSQAVEVVSDELVYALEVEGDGAQSDGNPLYFTSATRHETAVLQSREDGIWLNCSAAARLASTKDGLTPQLASLSYDADAGTWSFRITIERGTTTLADTTMTVKRIGS</sequence>
<protein>
    <submittedName>
        <fullName evidence="1">Uncharacterized protein</fullName>
    </submittedName>
</protein>
<proteinExistence type="predicted"/>
<gene>
    <name evidence="1" type="ORF">GJG86_04590</name>
</gene>
<accession>A0A6N7RKI7</accession>
<comment type="caution">
    <text evidence="1">The sequence shown here is derived from an EMBL/GenBank/DDBJ whole genome shotgun (WGS) entry which is preliminary data.</text>
</comment>
<dbReference type="EMBL" id="VTFY01000002">
    <property type="protein sequence ID" value="MRX81769.1"/>
    <property type="molecule type" value="Genomic_DNA"/>
</dbReference>
<keyword evidence="2" id="KW-1185">Reference proteome</keyword>
<organism evidence="1 2">
    <name type="scientific">Eggerthella guodeyinii</name>
    <dbReference type="NCBI Taxonomy" id="2690837"/>
    <lineage>
        <taxon>Bacteria</taxon>
        <taxon>Bacillati</taxon>
        <taxon>Actinomycetota</taxon>
        <taxon>Coriobacteriia</taxon>
        <taxon>Eggerthellales</taxon>
        <taxon>Eggerthellaceae</taxon>
        <taxon>Eggerthella</taxon>
    </lineage>
</organism>
<name>A0A6N7RKI7_9ACTN</name>
<reference evidence="2" key="1">
    <citation type="submission" date="2019-08" db="EMBL/GenBank/DDBJ databases">
        <title>Arthrobacter sp. nov., isolated from plateau pika and Tibetan wild ass.</title>
        <authorList>
            <person name="Ge Y."/>
        </authorList>
    </citation>
    <scope>NUCLEOTIDE SEQUENCE [LARGE SCALE GENOMIC DNA]</scope>
    <source>
        <strain evidence="2">HF-4214</strain>
    </source>
</reference>